<evidence type="ECO:0000256" key="7">
    <source>
        <dbReference type="ARBA" id="ARBA00023239"/>
    </source>
</evidence>
<dbReference type="PANTHER" id="PTHR31683">
    <property type="entry name" value="PECTATE LYASE 18-RELATED"/>
    <property type="match status" value="1"/>
</dbReference>
<comment type="caution">
    <text evidence="10">The sequence shown here is derived from an EMBL/GenBank/DDBJ whole genome shotgun (WGS) entry which is preliminary data.</text>
</comment>
<comment type="catalytic activity">
    <reaction evidence="1 8">
        <text>Eliminative cleavage of (1-&gt;4)-alpha-D-galacturonan to give oligosaccharides with 4-deoxy-alpha-D-galact-4-enuronosyl groups at their non-reducing ends.</text>
        <dbReference type="EC" id="4.2.2.2"/>
    </reaction>
</comment>
<dbReference type="InterPro" id="IPR012334">
    <property type="entry name" value="Pectin_lyas_fold"/>
</dbReference>
<evidence type="ECO:0000313" key="10">
    <source>
        <dbReference type="EMBL" id="KAL2493197.1"/>
    </source>
</evidence>
<sequence length="318" mass="35560">MNVIDKCWRTNPNWRSNRQQLAKCSVGYAGKMIENIGQDVTKYKVTDPSDDPLDPKPGTLRYAMTNIKGKVWITFQRDMKIKLGKPLLVSSFSTIDGRGLNVHIANGGCLVLRRVTNVIIHGLRIHDCKAQGPGQVMGPDREITELGQVGWRRNQNDDLIKDMDRPQHLIPKQGYALRTQRWLLEGQRYERLLLHSTILVRVAYKECRVNNLYQGWGLYAIGGSMNPSIKSQANLFIAPKGGKKEITWRNGNEGMSGNFHSVADVFENGASFRQSDEGGIAVKPEYSSDQVFQVADATTVRSLTKSAGALKCPKQSIC</sequence>
<evidence type="ECO:0000313" key="11">
    <source>
        <dbReference type="Proteomes" id="UP001604336"/>
    </source>
</evidence>
<dbReference type="GO" id="GO:0030570">
    <property type="term" value="F:pectate lyase activity"/>
    <property type="evidence" value="ECO:0007669"/>
    <property type="project" value="UniProtKB-EC"/>
</dbReference>
<keyword evidence="7 8" id="KW-0456">Lyase</keyword>
<keyword evidence="5" id="KW-0732">Signal</keyword>
<keyword evidence="11" id="KW-1185">Reference proteome</keyword>
<evidence type="ECO:0000259" key="9">
    <source>
        <dbReference type="SMART" id="SM00656"/>
    </source>
</evidence>
<evidence type="ECO:0000256" key="8">
    <source>
        <dbReference type="RuleBase" id="RU361123"/>
    </source>
</evidence>
<dbReference type="EC" id="4.2.2.2" evidence="3 8"/>
<dbReference type="GO" id="GO:0046872">
    <property type="term" value="F:metal ion binding"/>
    <property type="evidence" value="ECO:0007669"/>
    <property type="project" value="UniProtKB-KW"/>
</dbReference>
<dbReference type="Proteomes" id="UP001604336">
    <property type="component" value="Unassembled WGS sequence"/>
</dbReference>
<dbReference type="Gene3D" id="2.160.20.10">
    <property type="entry name" value="Single-stranded right-handed beta-helix, Pectin lyase-like"/>
    <property type="match status" value="2"/>
</dbReference>
<dbReference type="PANTHER" id="PTHR31683:SF74">
    <property type="entry name" value="PECTATE LYASE"/>
    <property type="match status" value="1"/>
</dbReference>
<dbReference type="AlphaFoldDB" id="A0ABD1RXN1"/>
<dbReference type="InterPro" id="IPR002022">
    <property type="entry name" value="Pec_lyase"/>
</dbReference>
<dbReference type="InterPro" id="IPR011050">
    <property type="entry name" value="Pectin_lyase_fold/virulence"/>
</dbReference>
<evidence type="ECO:0000256" key="3">
    <source>
        <dbReference type="ARBA" id="ARBA00012272"/>
    </source>
</evidence>
<dbReference type="InterPro" id="IPR045032">
    <property type="entry name" value="PEL"/>
</dbReference>
<reference evidence="11" key="1">
    <citation type="submission" date="2024-07" db="EMBL/GenBank/DDBJ databases">
        <title>Two chromosome-level genome assemblies of Korean endemic species Abeliophyllum distichum and Forsythia ovata (Oleaceae).</title>
        <authorList>
            <person name="Jang H."/>
        </authorList>
    </citation>
    <scope>NUCLEOTIDE SEQUENCE [LARGE SCALE GENOMIC DNA]</scope>
</reference>
<keyword evidence="4 8" id="KW-0479">Metal-binding</keyword>
<organism evidence="10 11">
    <name type="scientific">Abeliophyllum distichum</name>
    <dbReference type="NCBI Taxonomy" id="126358"/>
    <lineage>
        <taxon>Eukaryota</taxon>
        <taxon>Viridiplantae</taxon>
        <taxon>Streptophyta</taxon>
        <taxon>Embryophyta</taxon>
        <taxon>Tracheophyta</taxon>
        <taxon>Spermatophyta</taxon>
        <taxon>Magnoliopsida</taxon>
        <taxon>eudicotyledons</taxon>
        <taxon>Gunneridae</taxon>
        <taxon>Pentapetalae</taxon>
        <taxon>asterids</taxon>
        <taxon>lamiids</taxon>
        <taxon>Lamiales</taxon>
        <taxon>Oleaceae</taxon>
        <taxon>Forsythieae</taxon>
        <taxon>Abeliophyllum</taxon>
    </lineage>
</organism>
<dbReference type="PRINTS" id="PR00807">
    <property type="entry name" value="AMBALLERGEN"/>
</dbReference>
<dbReference type="SUPFAM" id="SSF51126">
    <property type="entry name" value="Pectin lyase-like"/>
    <property type="match status" value="2"/>
</dbReference>
<evidence type="ECO:0000256" key="1">
    <source>
        <dbReference type="ARBA" id="ARBA00000695"/>
    </source>
</evidence>
<keyword evidence="6 8" id="KW-0106">Calcium</keyword>
<gene>
    <name evidence="10" type="ORF">Adt_28825</name>
</gene>
<accession>A0ABD1RXN1</accession>
<evidence type="ECO:0000256" key="4">
    <source>
        <dbReference type="ARBA" id="ARBA00022723"/>
    </source>
</evidence>
<dbReference type="SMART" id="SM00656">
    <property type="entry name" value="Amb_all"/>
    <property type="match status" value="1"/>
</dbReference>
<comment type="pathway">
    <text evidence="2 8">Glycan metabolism; pectin degradation; 2-dehydro-3-deoxy-D-gluconate from pectin: step 2/5.</text>
</comment>
<name>A0ABD1RXN1_9LAMI</name>
<evidence type="ECO:0000256" key="5">
    <source>
        <dbReference type="ARBA" id="ARBA00022729"/>
    </source>
</evidence>
<proteinExistence type="inferred from homology"/>
<comment type="similarity">
    <text evidence="8">Belongs to the polysaccharide lyase 1 family.</text>
</comment>
<evidence type="ECO:0000256" key="6">
    <source>
        <dbReference type="ARBA" id="ARBA00022837"/>
    </source>
</evidence>
<dbReference type="InterPro" id="IPR018082">
    <property type="entry name" value="AmbAllergen"/>
</dbReference>
<protein>
    <recommendedName>
        <fullName evidence="3 8">Pectate lyase</fullName>
        <ecNumber evidence="3 8">4.2.2.2</ecNumber>
    </recommendedName>
</protein>
<feature type="domain" description="Pectate lyase" evidence="9">
    <location>
        <begin position="78"/>
        <end position="242"/>
    </location>
</feature>
<evidence type="ECO:0000256" key="2">
    <source>
        <dbReference type="ARBA" id="ARBA00005220"/>
    </source>
</evidence>
<comment type="cofactor">
    <cofactor evidence="8">
        <name>Ca(2+)</name>
        <dbReference type="ChEBI" id="CHEBI:29108"/>
    </cofactor>
    <text evidence="8">Binds 1 Ca(2+) ion. Required for its activity.</text>
</comment>
<dbReference type="EMBL" id="JBFOLK010000008">
    <property type="protein sequence ID" value="KAL2493197.1"/>
    <property type="molecule type" value="Genomic_DNA"/>
</dbReference>